<dbReference type="InterPro" id="IPR011335">
    <property type="entry name" value="Restrct_endonuc-II-like"/>
</dbReference>
<evidence type="ECO:0000259" key="2">
    <source>
        <dbReference type="Pfam" id="PF04480"/>
    </source>
</evidence>
<evidence type="ECO:0000313" key="3">
    <source>
        <dbReference type="EMBL" id="MCP9275129.1"/>
    </source>
</evidence>
<dbReference type="Gene3D" id="3.40.960.10">
    <property type="entry name" value="VSR Endonuclease"/>
    <property type="match status" value="1"/>
</dbReference>
<evidence type="ECO:0000313" key="4">
    <source>
        <dbReference type="Proteomes" id="UP001651690"/>
    </source>
</evidence>
<reference evidence="3 4" key="1">
    <citation type="submission" date="2022-06" db="EMBL/GenBank/DDBJ databases">
        <title>Mycolicibacterium sp. CAU 1645 isolated from seawater.</title>
        <authorList>
            <person name="Kim W."/>
        </authorList>
    </citation>
    <scope>NUCLEOTIDE SEQUENCE [LARGE SCALE GENOMIC DNA]</scope>
    <source>
        <strain evidence="3 4">CAU 1645</strain>
    </source>
</reference>
<dbReference type="Pfam" id="PF04480">
    <property type="entry name" value="DUF559"/>
    <property type="match status" value="1"/>
</dbReference>
<evidence type="ECO:0000256" key="1">
    <source>
        <dbReference type="SAM" id="MobiDB-lite"/>
    </source>
</evidence>
<dbReference type="SUPFAM" id="SSF52980">
    <property type="entry name" value="Restriction endonuclease-like"/>
    <property type="match status" value="1"/>
</dbReference>
<organism evidence="3 4">
    <name type="scientific">Mycolicibacterium arenosum</name>
    <dbReference type="NCBI Taxonomy" id="2952157"/>
    <lineage>
        <taxon>Bacteria</taxon>
        <taxon>Bacillati</taxon>
        <taxon>Actinomycetota</taxon>
        <taxon>Actinomycetes</taxon>
        <taxon>Mycobacteriales</taxon>
        <taxon>Mycobacteriaceae</taxon>
        <taxon>Mycolicibacterium</taxon>
    </lineage>
</organism>
<feature type="region of interest" description="Disordered" evidence="1">
    <location>
        <begin position="215"/>
        <end position="239"/>
    </location>
</feature>
<accession>A0ABT1MA63</accession>
<name>A0ABT1MA63_9MYCO</name>
<dbReference type="InterPro" id="IPR007569">
    <property type="entry name" value="DUF559"/>
</dbReference>
<sequence length="346" mass="36521">MSVEAHPSATAAHWAGLPVYGVVRIAGADRAAMAVALDSLGGSAPAVIGCDIDPSAPAAHIVDDVVAQLSSVARDLFPAWLPGGEHAEGVSLLDRRAVRTRAHTLAATTAHYGPFLAALAEDALTGRSASAVFPAETRVRGLTRILTLAYRRDALVVMLVGSAGSDSDGGAGAAAAWLADHGGVGVWLVGPELAGVDRFPAVSPELPNLVARAAAASPAEPPRPDYPAITGRPHPRSAAEQRLEQRLAAAEWARGRVWNQVHQPHSLVPPIRVDLMWPDLRCAVEIDGPDHRGALKYADDRRRDNSLVLDGYAVLRFTNDEILGDPSRVLSVIERLVTSRQKGDTQ</sequence>
<dbReference type="RefSeq" id="WP_255062876.1">
    <property type="nucleotide sequence ID" value="NZ_JANDBD010000010.1"/>
</dbReference>
<keyword evidence="4" id="KW-1185">Reference proteome</keyword>
<dbReference type="Proteomes" id="UP001651690">
    <property type="component" value="Unassembled WGS sequence"/>
</dbReference>
<comment type="caution">
    <text evidence="3">The sequence shown here is derived from an EMBL/GenBank/DDBJ whole genome shotgun (WGS) entry which is preliminary data.</text>
</comment>
<proteinExistence type="predicted"/>
<protein>
    <submittedName>
        <fullName evidence="3">DUF559 domain-containing protein</fullName>
    </submittedName>
</protein>
<feature type="domain" description="DUF559" evidence="2">
    <location>
        <begin position="273"/>
        <end position="335"/>
    </location>
</feature>
<gene>
    <name evidence="3" type="ORF">NM203_23335</name>
</gene>
<dbReference type="EMBL" id="JANDBD010000010">
    <property type="protein sequence ID" value="MCP9275129.1"/>
    <property type="molecule type" value="Genomic_DNA"/>
</dbReference>